<evidence type="ECO:0000313" key="2">
    <source>
        <dbReference type="EMBL" id="MCT7968311.1"/>
    </source>
</evidence>
<dbReference type="SUPFAM" id="SSF53448">
    <property type="entry name" value="Nucleotide-diphospho-sugar transferases"/>
    <property type="match status" value="1"/>
</dbReference>
<dbReference type="Proteomes" id="UP001525890">
    <property type="component" value="Unassembled WGS sequence"/>
</dbReference>
<keyword evidence="3" id="KW-1185">Reference proteome</keyword>
<dbReference type="RefSeq" id="WP_368007843.1">
    <property type="nucleotide sequence ID" value="NZ_JAMXFF010000030.1"/>
</dbReference>
<name>A0ABT2MWN8_9CYAN</name>
<sequence>MNNSLLNLTLAIPTYNGAPRLPQVLEALRHQINPEKIRWEVIIIDNNSSDETAQVIKDYQRNWPEDFPLTYYFEGQQGLAFARERAIQEANGTYVAFLDDDNIPAPDWIAAAHEFGKTHPKSGAFSGQIHGEFEVEPPENFKKIAAFLAIREHGSKPFLFDPDNLRLPPGAGLVVRKQAWRDAVPKTPKVVGNQGDALARGDDYAPLLYLHKSGWEIWYNPAMHINHQIPHWRLERDYLLSLAQACGLATCQLRMINARTREKPAILVRTILGNLRRMVKHRLKYGDKLKQELIPAFEMEFYRGSLMSSMVWLNQERSRKIENDKKK</sequence>
<dbReference type="PANTHER" id="PTHR22916:SF3">
    <property type="entry name" value="UDP-GLCNAC:BETAGAL BETA-1,3-N-ACETYLGLUCOSAMINYLTRANSFERASE-LIKE PROTEIN 1"/>
    <property type="match status" value="1"/>
</dbReference>
<dbReference type="CDD" id="cd00761">
    <property type="entry name" value="Glyco_tranf_GTA_type"/>
    <property type="match status" value="1"/>
</dbReference>
<dbReference type="Gene3D" id="3.90.550.10">
    <property type="entry name" value="Spore Coat Polysaccharide Biosynthesis Protein SpsA, Chain A"/>
    <property type="match status" value="1"/>
</dbReference>
<gene>
    <name evidence="2" type="primary">hpsE</name>
    <name evidence="2" type="ORF">NG799_18530</name>
</gene>
<protein>
    <submittedName>
        <fullName evidence="2">Hormogonium polysaccharide biosynthesis glycosyltransferase HpsE</fullName>
    </submittedName>
</protein>
<dbReference type="InterPro" id="IPR001173">
    <property type="entry name" value="Glyco_trans_2-like"/>
</dbReference>
<accession>A0ABT2MWN8</accession>
<organism evidence="2 3">
    <name type="scientific">Laspinema palackyanum D2a</name>
    <dbReference type="NCBI Taxonomy" id="2953684"/>
    <lineage>
        <taxon>Bacteria</taxon>
        <taxon>Bacillati</taxon>
        <taxon>Cyanobacteriota</taxon>
        <taxon>Cyanophyceae</taxon>
        <taxon>Oscillatoriophycideae</taxon>
        <taxon>Oscillatoriales</taxon>
        <taxon>Laspinemataceae</taxon>
        <taxon>Laspinema</taxon>
        <taxon>Laspinema palackyanum</taxon>
    </lineage>
</organism>
<evidence type="ECO:0000259" key="1">
    <source>
        <dbReference type="Pfam" id="PF00535"/>
    </source>
</evidence>
<dbReference type="EMBL" id="JAMXFF010000030">
    <property type="protein sequence ID" value="MCT7968311.1"/>
    <property type="molecule type" value="Genomic_DNA"/>
</dbReference>
<reference evidence="2 3" key="1">
    <citation type="journal article" date="2022" name="Front. Microbiol.">
        <title>High genomic differentiation and limited gene flow indicate recent cryptic speciation within the genus Laspinema (cyanobacteria).</title>
        <authorList>
            <person name="Stanojkovic A."/>
            <person name="Skoupy S."/>
            <person name="Skaloud P."/>
            <person name="Dvorak P."/>
        </authorList>
    </citation>
    <scope>NUCLEOTIDE SEQUENCE [LARGE SCALE GENOMIC DNA]</scope>
    <source>
        <strain evidence="2 3">D2a</strain>
    </source>
</reference>
<evidence type="ECO:0000313" key="3">
    <source>
        <dbReference type="Proteomes" id="UP001525890"/>
    </source>
</evidence>
<dbReference type="InterPro" id="IPR029044">
    <property type="entry name" value="Nucleotide-diphossugar_trans"/>
</dbReference>
<dbReference type="PANTHER" id="PTHR22916">
    <property type="entry name" value="GLYCOSYLTRANSFERASE"/>
    <property type="match status" value="1"/>
</dbReference>
<comment type="caution">
    <text evidence="2">The sequence shown here is derived from an EMBL/GenBank/DDBJ whole genome shotgun (WGS) entry which is preliminary data.</text>
</comment>
<feature type="domain" description="Glycosyltransferase 2-like" evidence="1">
    <location>
        <begin position="10"/>
        <end position="128"/>
    </location>
</feature>
<dbReference type="Pfam" id="PF00535">
    <property type="entry name" value="Glycos_transf_2"/>
    <property type="match status" value="1"/>
</dbReference>
<proteinExistence type="predicted"/>
<dbReference type="NCBIfam" id="NF038302">
    <property type="entry name" value="EPS_HpsE"/>
    <property type="match status" value="1"/>
</dbReference>